<accession>A0ABV7VH03</accession>
<comment type="caution">
    <text evidence="9">The sequence shown here is derived from an EMBL/GenBank/DDBJ whole genome shotgun (WGS) entry which is preliminary data.</text>
</comment>
<keyword evidence="2" id="KW-0813">Transport</keyword>
<dbReference type="PANTHER" id="PTHR11384">
    <property type="entry name" value="ATP-BINDING CASSETTE, SUB-FAMILY D MEMBER"/>
    <property type="match status" value="1"/>
</dbReference>
<dbReference type="Proteomes" id="UP001595711">
    <property type="component" value="Unassembled WGS sequence"/>
</dbReference>
<dbReference type="RefSeq" id="WP_379727961.1">
    <property type="nucleotide sequence ID" value="NZ_JBHRYJ010000003.1"/>
</dbReference>
<feature type="transmembrane region" description="Helical" evidence="7">
    <location>
        <begin position="73"/>
        <end position="97"/>
    </location>
</feature>
<dbReference type="InterPro" id="IPR050835">
    <property type="entry name" value="ABC_transporter_sub-D"/>
</dbReference>
<evidence type="ECO:0000259" key="8">
    <source>
        <dbReference type="PROSITE" id="PS50929"/>
    </source>
</evidence>
<dbReference type="EMBL" id="JBHRYJ010000003">
    <property type="protein sequence ID" value="MFC3676790.1"/>
    <property type="molecule type" value="Genomic_DNA"/>
</dbReference>
<evidence type="ECO:0000313" key="10">
    <source>
        <dbReference type="Proteomes" id="UP001595711"/>
    </source>
</evidence>
<keyword evidence="5 7" id="KW-0472">Membrane</keyword>
<name>A0ABV7VH03_9PROT</name>
<evidence type="ECO:0000256" key="5">
    <source>
        <dbReference type="ARBA" id="ARBA00023136"/>
    </source>
</evidence>
<evidence type="ECO:0000256" key="6">
    <source>
        <dbReference type="SAM" id="MobiDB-lite"/>
    </source>
</evidence>
<keyword evidence="4 7" id="KW-1133">Transmembrane helix</keyword>
<evidence type="ECO:0000256" key="2">
    <source>
        <dbReference type="ARBA" id="ARBA00022448"/>
    </source>
</evidence>
<comment type="subcellular location">
    <subcellularLocation>
        <location evidence="1">Cell membrane</location>
        <topology evidence="1">Multi-pass membrane protein</topology>
    </subcellularLocation>
</comment>
<keyword evidence="10" id="KW-1185">Reference proteome</keyword>
<dbReference type="SUPFAM" id="SSF90123">
    <property type="entry name" value="ABC transporter transmembrane region"/>
    <property type="match status" value="1"/>
</dbReference>
<dbReference type="InterPro" id="IPR011527">
    <property type="entry name" value="ABC1_TM_dom"/>
</dbReference>
<keyword evidence="3 7" id="KW-0812">Transmembrane</keyword>
<proteinExistence type="predicted"/>
<organism evidence="9 10">
    <name type="scientific">Ferrovibrio xuzhouensis</name>
    <dbReference type="NCBI Taxonomy" id="1576914"/>
    <lineage>
        <taxon>Bacteria</taxon>
        <taxon>Pseudomonadati</taxon>
        <taxon>Pseudomonadota</taxon>
        <taxon>Alphaproteobacteria</taxon>
        <taxon>Rhodospirillales</taxon>
        <taxon>Rhodospirillaceae</taxon>
        <taxon>Ferrovibrio</taxon>
    </lineage>
</organism>
<evidence type="ECO:0000256" key="4">
    <source>
        <dbReference type="ARBA" id="ARBA00022989"/>
    </source>
</evidence>
<dbReference type="PANTHER" id="PTHR11384:SF59">
    <property type="entry name" value="LYSOSOMAL COBALAMIN TRANSPORTER ABCD4"/>
    <property type="match status" value="1"/>
</dbReference>
<evidence type="ECO:0000256" key="1">
    <source>
        <dbReference type="ARBA" id="ARBA00004651"/>
    </source>
</evidence>
<sequence>MHDGACPTTGPNRVFIRFWQCAAGFWRDPTTGVARGLIAILVVAPILELLVQYRLNVWTRDFFDALERKDGTMIGRQVLVFAPLAVAGVAVAITGVWSRMKAQRQWREWLSRQLIDRWLSNGGYRQMVLRLDGDLNPEYRIAEDARVATDAPIDLGIGLLSSLLTVLTFIGVLWSVGGDFDARRLGHDIVIPGYLVLGAVAYAAFTTAGMLVIGRRMVQVFEGKNNAEAELRHSATRLRENALLDDNSINRDALWSALELVIARWRDLAWQLMQTTLIARGSLLLSPVVALAFCAPKYLAGTMTLGEVTQASAAFVIVQAAFSWLVDNYPRLAEWASSANRVGSLLVTLDGITPSLPPSGVASGPDSGKEAGAPHG</sequence>
<feature type="transmembrane region" description="Helical" evidence="7">
    <location>
        <begin position="33"/>
        <end position="53"/>
    </location>
</feature>
<dbReference type="InterPro" id="IPR036640">
    <property type="entry name" value="ABC1_TM_sf"/>
</dbReference>
<reference evidence="10" key="1">
    <citation type="journal article" date="2019" name="Int. J. Syst. Evol. Microbiol.">
        <title>The Global Catalogue of Microorganisms (GCM) 10K type strain sequencing project: providing services to taxonomists for standard genome sequencing and annotation.</title>
        <authorList>
            <consortium name="The Broad Institute Genomics Platform"/>
            <consortium name="The Broad Institute Genome Sequencing Center for Infectious Disease"/>
            <person name="Wu L."/>
            <person name="Ma J."/>
        </authorList>
    </citation>
    <scope>NUCLEOTIDE SEQUENCE [LARGE SCALE GENOMIC DNA]</scope>
    <source>
        <strain evidence="10">KCTC 42182</strain>
    </source>
</reference>
<dbReference type="Gene3D" id="1.20.1560.10">
    <property type="entry name" value="ABC transporter type 1, transmembrane domain"/>
    <property type="match status" value="1"/>
</dbReference>
<evidence type="ECO:0000256" key="7">
    <source>
        <dbReference type="SAM" id="Phobius"/>
    </source>
</evidence>
<feature type="transmembrane region" description="Helical" evidence="7">
    <location>
        <begin position="189"/>
        <end position="214"/>
    </location>
</feature>
<dbReference type="Pfam" id="PF06472">
    <property type="entry name" value="ABC_membrane_2"/>
    <property type="match status" value="1"/>
</dbReference>
<evidence type="ECO:0000256" key="3">
    <source>
        <dbReference type="ARBA" id="ARBA00022692"/>
    </source>
</evidence>
<feature type="region of interest" description="Disordered" evidence="6">
    <location>
        <begin position="357"/>
        <end position="376"/>
    </location>
</feature>
<protein>
    <submittedName>
        <fullName evidence="9">SbmA/BacA-like family transporter</fullName>
    </submittedName>
</protein>
<feature type="transmembrane region" description="Helical" evidence="7">
    <location>
        <begin position="155"/>
        <end position="177"/>
    </location>
</feature>
<gene>
    <name evidence="9" type="ORF">ACFOOQ_14630</name>
</gene>
<feature type="domain" description="ABC transmembrane type-1" evidence="8">
    <location>
        <begin position="39"/>
        <end position="334"/>
    </location>
</feature>
<evidence type="ECO:0000313" key="9">
    <source>
        <dbReference type="EMBL" id="MFC3676790.1"/>
    </source>
</evidence>
<dbReference type="PROSITE" id="PS50929">
    <property type="entry name" value="ABC_TM1F"/>
    <property type="match status" value="1"/>
</dbReference>